<accession>A0ABN9U7M1</accession>
<comment type="caution">
    <text evidence="2">The sequence shown here is derived from an EMBL/GenBank/DDBJ whole genome shotgun (WGS) entry which is preliminary data.</text>
</comment>
<name>A0ABN9U7M1_9DINO</name>
<feature type="region of interest" description="Disordered" evidence="1">
    <location>
        <begin position="217"/>
        <end position="247"/>
    </location>
</feature>
<reference evidence="2" key="1">
    <citation type="submission" date="2023-10" db="EMBL/GenBank/DDBJ databases">
        <authorList>
            <person name="Chen Y."/>
            <person name="Shah S."/>
            <person name="Dougan E. K."/>
            <person name="Thang M."/>
            <person name="Chan C."/>
        </authorList>
    </citation>
    <scope>NUCLEOTIDE SEQUENCE [LARGE SCALE GENOMIC DNA]</scope>
</reference>
<dbReference type="EMBL" id="CAUYUJ010015484">
    <property type="protein sequence ID" value="CAK0854505.1"/>
    <property type="molecule type" value="Genomic_DNA"/>
</dbReference>
<keyword evidence="3" id="KW-1185">Reference proteome</keyword>
<protein>
    <submittedName>
        <fullName evidence="2">Uncharacterized protein</fullName>
    </submittedName>
</protein>
<evidence type="ECO:0000313" key="3">
    <source>
        <dbReference type="Proteomes" id="UP001189429"/>
    </source>
</evidence>
<evidence type="ECO:0000256" key="1">
    <source>
        <dbReference type="SAM" id="MobiDB-lite"/>
    </source>
</evidence>
<dbReference type="Proteomes" id="UP001189429">
    <property type="component" value="Unassembled WGS sequence"/>
</dbReference>
<gene>
    <name evidence="2" type="ORF">PCOR1329_LOCUS45597</name>
</gene>
<proteinExistence type="predicted"/>
<organism evidence="2 3">
    <name type="scientific">Prorocentrum cordatum</name>
    <dbReference type="NCBI Taxonomy" id="2364126"/>
    <lineage>
        <taxon>Eukaryota</taxon>
        <taxon>Sar</taxon>
        <taxon>Alveolata</taxon>
        <taxon>Dinophyceae</taxon>
        <taxon>Prorocentrales</taxon>
        <taxon>Prorocentraceae</taxon>
        <taxon>Prorocentrum</taxon>
    </lineage>
</organism>
<sequence>MAATSATSPAPRAPAWPCRRPAALKSPEAQFLSARAGDAGCKLPTPLMYTPPALMVNSMRSLEGEPAVPPSPSVLWPATPSPMAAAAARATAVQAFHMPMAVDVPSAPAPAVPGALAAFQDGAAFFVPFVEATQQLAQAPAGSCAPAGPEQPFFMAQGQVGVQMPAPIWQFAPPPPPPAEPAPGYLPAAADCAQGQGDAGAARAAEPAREVAALLPQPGAGREAPGREAQGGVRPAPAPSAGAALHGTQEMQTLRVVLQAQGV</sequence>
<evidence type="ECO:0000313" key="2">
    <source>
        <dbReference type="EMBL" id="CAK0854505.1"/>
    </source>
</evidence>